<feature type="region of interest" description="Disordered" evidence="1">
    <location>
        <begin position="102"/>
        <end position="123"/>
    </location>
</feature>
<dbReference type="AlphaFoldDB" id="A0A4R8LJ57"/>
<feature type="compositionally biased region" description="Basic and acidic residues" evidence="1">
    <location>
        <begin position="106"/>
        <end position="117"/>
    </location>
</feature>
<accession>A0A4R8LJ57</accession>
<dbReference type="EMBL" id="SORE01000022">
    <property type="protein sequence ID" value="TDY42290.1"/>
    <property type="molecule type" value="Genomic_DNA"/>
</dbReference>
<proteinExistence type="predicted"/>
<protein>
    <submittedName>
        <fullName evidence="2">Uncharacterized protein</fullName>
    </submittedName>
</protein>
<name>A0A4R8LJ57_9BURK</name>
<reference evidence="2 3" key="1">
    <citation type="submission" date="2019-03" db="EMBL/GenBank/DDBJ databases">
        <title>Genomic Encyclopedia of Type Strains, Phase III (KMG-III): the genomes of soil and plant-associated and newly described type strains.</title>
        <authorList>
            <person name="Whitman W."/>
        </authorList>
    </citation>
    <scope>NUCLEOTIDE SEQUENCE [LARGE SCALE GENOMIC DNA]</scope>
    <source>
        <strain evidence="2 3">LMG 29544</strain>
    </source>
</reference>
<gene>
    <name evidence="2" type="ORF">BX592_12299</name>
</gene>
<dbReference type="Proteomes" id="UP000295509">
    <property type="component" value="Unassembled WGS sequence"/>
</dbReference>
<sequence>MRVTVTKPYPTRRVVYQGTTSVATRRKGREFAVRLSLMNKCPYCERIRDEWDCHGPACRTAIAKALRRQRKGLPMVPKVIRNEIPAGASTGEVIARLSHQRLRARRGNEERRERKEIDEADVG</sequence>
<organism evidence="2 3">
    <name type="scientific">Paraburkholderia rhizosphaerae</name>
    <dbReference type="NCBI Taxonomy" id="480658"/>
    <lineage>
        <taxon>Bacteria</taxon>
        <taxon>Pseudomonadati</taxon>
        <taxon>Pseudomonadota</taxon>
        <taxon>Betaproteobacteria</taxon>
        <taxon>Burkholderiales</taxon>
        <taxon>Burkholderiaceae</taxon>
        <taxon>Paraburkholderia</taxon>
    </lineage>
</organism>
<comment type="caution">
    <text evidence="2">The sequence shown here is derived from an EMBL/GenBank/DDBJ whole genome shotgun (WGS) entry which is preliminary data.</text>
</comment>
<evidence type="ECO:0000313" key="2">
    <source>
        <dbReference type="EMBL" id="TDY42290.1"/>
    </source>
</evidence>
<evidence type="ECO:0000313" key="3">
    <source>
        <dbReference type="Proteomes" id="UP000295509"/>
    </source>
</evidence>
<keyword evidence="3" id="KW-1185">Reference proteome</keyword>
<evidence type="ECO:0000256" key="1">
    <source>
        <dbReference type="SAM" id="MobiDB-lite"/>
    </source>
</evidence>